<gene>
    <name evidence="1" type="ORF">SAMN02910377_01137</name>
</gene>
<reference evidence="2" key="1">
    <citation type="submission" date="2016-10" db="EMBL/GenBank/DDBJ databases">
        <authorList>
            <person name="Varghese N."/>
        </authorList>
    </citation>
    <scope>NUCLEOTIDE SEQUENCE [LARGE SCALE GENOMIC DNA]</scope>
    <source>
        <strain evidence="2">ACV-9</strain>
    </source>
</reference>
<dbReference type="Proteomes" id="UP000182321">
    <property type="component" value="Unassembled WGS sequence"/>
</dbReference>
<dbReference type="AlphaFoldDB" id="A0A1H7HW97"/>
<protein>
    <submittedName>
        <fullName evidence="1">Uncharacterized protein</fullName>
    </submittedName>
</protein>
<organism evidence="1 2">
    <name type="scientific">Pseudobutyrivibrio ruminis</name>
    <dbReference type="NCBI Taxonomy" id="46206"/>
    <lineage>
        <taxon>Bacteria</taxon>
        <taxon>Bacillati</taxon>
        <taxon>Bacillota</taxon>
        <taxon>Clostridia</taxon>
        <taxon>Lachnospirales</taxon>
        <taxon>Lachnospiraceae</taxon>
        <taxon>Pseudobutyrivibrio</taxon>
    </lineage>
</organism>
<keyword evidence="2" id="KW-1185">Reference proteome</keyword>
<dbReference type="EMBL" id="FNZX01000006">
    <property type="protein sequence ID" value="SEK53842.1"/>
    <property type="molecule type" value="Genomic_DNA"/>
</dbReference>
<dbReference type="RefSeq" id="WP_074790136.1">
    <property type="nucleotide sequence ID" value="NZ_FNZX01000006.1"/>
</dbReference>
<proteinExistence type="predicted"/>
<accession>A0A1H7HW97</accession>
<evidence type="ECO:0000313" key="1">
    <source>
        <dbReference type="EMBL" id="SEK53842.1"/>
    </source>
</evidence>
<name>A0A1H7HW97_9FIRM</name>
<evidence type="ECO:0000313" key="2">
    <source>
        <dbReference type="Proteomes" id="UP000182321"/>
    </source>
</evidence>
<sequence>MRKKPKLAKNIDKDVVLCEITNRIVSNRTSNLLLHESVPFSKNWHRVPFFKRRTYNGARNVCVISISRTQYSRARRVLDLLEDRDYNRLLLNII</sequence>